<comment type="caution">
    <text evidence="2">Lacks conserved residue(s) required for the propagation of feature annotation.</text>
</comment>
<dbReference type="EMBL" id="ML978323">
    <property type="protein sequence ID" value="KAF2023810.1"/>
    <property type="molecule type" value="Genomic_DNA"/>
</dbReference>
<dbReference type="AlphaFoldDB" id="A0A9P4GYF9"/>
<keyword evidence="5" id="KW-1185">Reference proteome</keyword>
<feature type="disulfide bond" evidence="2">
    <location>
        <begin position="36"/>
        <end position="50"/>
    </location>
</feature>
<feature type="domain" description="Chitin-binding type-1" evidence="3">
    <location>
        <begin position="17"/>
        <end position="61"/>
    </location>
</feature>
<dbReference type="PROSITE" id="PS50941">
    <property type="entry name" value="CHIT_BIND_I_2"/>
    <property type="match status" value="1"/>
</dbReference>
<gene>
    <name evidence="4" type="ORF">EK21DRAFT_49335</name>
</gene>
<keyword evidence="1 2" id="KW-0147">Chitin-binding</keyword>
<evidence type="ECO:0000259" key="3">
    <source>
        <dbReference type="PROSITE" id="PS50941"/>
    </source>
</evidence>
<proteinExistence type="predicted"/>
<dbReference type="InterPro" id="IPR001002">
    <property type="entry name" value="Chitin-bd_1"/>
</dbReference>
<reference evidence="4" key="1">
    <citation type="journal article" date="2020" name="Stud. Mycol.">
        <title>101 Dothideomycetes genomes: a test case for predicting lifestyles and emergence of pathogens.</title>
        <authorList>
            <person name="Haridas S."/>
            <person name="Albert R."/>
            <person name="Binder M."/>
            <person name="Bloem J."/>
            <person name="Labutti K."/>
            <person name="Salamov A."/>
            <person name="Andreopoulos B."/>
            <person name="Baker S."/>
            <person name="Barry K."/>
            <person name="Bills G."/>
            <person name="Bluhm B."/>
            <person name="Cannon C."/>
            <person name="Castanera R."/>
            <person name="Culley D."/>
            <person name="Daum C."/>
            <person name="Ezra D."/>
            <person name="Gonzalez J."/>
            <person name="Henrissat B."/>
            <person name="Kuo A."/>
            <person name="Liang C."/>
            <person name="Lipzen A."/>
            <person name="Lutzoni F."/>
            <person name="Magnuson J."/>
            <person name="Mondo S."/>
            <person name="Nolan M."/>
            <person name="Ohm R."/>
            <person name="Pangilinan J."/>
            <person name="Park H.-J."/>
            <person name="Ramirez L."/>
            <person name="Alfaro M."/>
            <person name="Sun H."/>
            <person name="Tritt A."/>
            <person name="Yoshinaga Y."/>
            <person name="Zwiers L.-H."/>
            <person name="Turgeon B."/>
            <person name="Goodwin S."/>
            <person name="Spatafora J."/>
            <person name="Crous P."/>
            <person name="Grigoriev I."/>
        </authorList>
    </citation>
    <scope>NUCLEOTIDE SEQUENCE</scope>
    <source>
        <strain evidence="4">CBS 110217</strain>
    </source>
</reference>
<feature type="non-terminal residue" evidence="4">
    <location>
        <position position="1"/>
    </location>
</feature>
<dbReference type="SUPFAM" id="SSF57016">
    <property type="entry name" value="Plant lectins/antimicrobial peptides"/>
    <property type="match status" value="1"/>
</dbReference>
<accession>A0A9P4GYF9</accession>
<dbReference type="GO" id="GO:0008061">
    <property type="term" value="F:chitin binding"/>
    <property type="evidence" value="ECO:0007669"/>
    <property type="project" value="UniProtKB-UniRule"/>
</dbReference>
<evidence type="ECO:0000313" key="4">
    <source>
        <dbReference type="EMBL" id="KAF2023810.1"/>
    </source>
</evidence>
<evidence type="ECO:0000256" key="2">
    <source>
        <dbReference type="PROSITE-ProRule" id="PRU00261"/>
    </source>
</evidence>
<sequence>VVLAGLAVVEGLSVSKTGRCGSEFGLTCLGSKFGSCCSQYSYCGSSTAYCGEGCKGGFGIC</sequence>
<evidence type="ECO:0000313" key="5">
    <source>
        <dbReference type="Proteomes" id="UP000799777"/>
    </source>
</evidence>
<dbReference type="Gene3D" id="3.30.60.10">
    <property type="entry name" value="Endochitinase-like"/>
    <property type="match status" value="1"/>
</dbReference>
<keyword evidence="2" id="KW-1015">Disulfide bond</keyword>
<dbReference type="Proteomes" id="UP000799777">
    <property type="component" value="Unassembled WGS sequence"/>
</dbReference>
<protein>
    <recommendedName>
        <fullName evidence="3">Chitin-binding type-1 domain-containing protein</fullName>
    </recommendedName>
</protein>
<name>A0A9P4GYF9_9PLEO</name>
<feature type="non-terminal residue" evidence="4">
    <location>
        <position position="61"/>
    </location>
</feature>
<dbReference type="InterPro" id="IPR036861">
    <property type="entry name" value="Endochitinase-like_sf"/>
</dbReference>
<organism evidence="4 5">
    <name type="scientific">Setomelanomma holmii</name>
    <dbReference type="NCBI Taxonomy" id="210430"/>
    <lineage>
        <taxon>Eukaryota</taxon>
        <taxon>Fungi</taxon>
        <taxon>Dikarya</taxon>
        <taxon>Ascomycota</taxon>
        <taxon>Pezizomycotina</taxon>
        <taxon>Dothideomycetes</taxon>
        <taxon>Pleosporomycetidae</taxon>
        <taxon>Pleosporales</taxon>
        <taxon>Pleosporineae</taxon>
        <taxon>Phaeosphaeriaceae</taxon>
        <taxon>Setomelanomma</taxon>
    </lineage>
</organism>
<comment type="caution">
    <text evidence="4">The sequence shown here is derived from an EMBL/GenBank/DDBJ whole genome shotgun (WGS) entry which is preliminary data.</text>
</comment>
<evidence type="ECO:0000256" key="1">
    <source>
        <dbReference type="ARBA" id="ARBA00022669"/>
    </source>
</evidence>